<keyword evidence="1 6" id="KW-0349">Heme</keyword>
<keyword evidence="2 6" id="KW-0479">Metal-binding</keyword>
<organism evidence="8 9">
    <name type="scientific">Anisodus tanguticus</name>
    <dbReference type="NCBI Taxonomy" id="243964"/>
    <lineage>
        <taxon>Eukaryota</taxon>
        <taxon>Viridiplantae</taxon>
        <taxon>Streptophyta</taxon>
        <taxon>Embryophyta</taxon>
        <taxon>Tracheophyta</taxon>
        <taxon>Spermatophyta</taxon>
        <taxon>Magnoliopsida</taxon>
        <taxon>eudicotyledons</taxon>
        <taxon>Gunneridae</taxon>
        <taxon>Pentapetalae</taxon>
        <taxon>asterids</taxon>
        <taxon>lamiids</taxon>
        <taxon>Solanales</taxon>
        <taxon>Solanaceae</taxon>
        <taxon>Solanoideae</taxon>
        <taxon>Hyoscyameae</taxon>
        <taxon>Anisodus</taxon>
    </lineage>
</organism>
<evidence type="ECO:0000256" key="1">
    <source>
        <dbReference type="ARBA" id="ARBA00022617"/>
    </source>
</evidence>
<comment type="cofactor">
    <cofactor evidence="6">
        <name>heme</name>
        <dbReference type="ChEBI" id="CHEBI:30413"/>
    </cofactor>
</comment>
<dbReference type="Gene3D" id="1.10.630.10">
    <property type="entry name" value="Cytochrome P450"/>
    <property type="match status" value="1"/>
</dbReference>
<dbReference type="Proteomes" id="UP001291623">
    <property type="component" value="Unassembled WGS sequence"/>
</dbReference>
<evidence type="ECO:0000313" key="8">
    <source>
        <dbReference type="EMBL" id="KAK4352153.1"/>
    </source>
</evidence>
<dbReference type="InterPro" id="IPR002401">
    <property type="entry name" value="Cyt_P450_E_grp-I"/>
</dbReference>
<evidence type="ECO:0000313" key="9">
    <source>
        <dbReference type="Proteomes" id="UP001291623"/>
    </source>
</evidence>
<accession>A0AAE1RIA6</accession>
<dbReference type="SUPFAM" id="SSF48264">
    <property type="entry name" value="Cytochrome P450"/>
    <property type="match status" value="1"/>
</dbReference>
<dbReference type="GO" id="GO:0020037">
    <property type="term" value="F:heme binding"/>
    <property type="evidence" value="ECO:0007669"/>
    <property type="project" value="InterPro"/>
</dbReference>
<evidence type="ECO:0000256" key="4">
    <source>
        <dbReference type="ARBA" id="ARBA00023004"/>
    </source>
</evidence>
<evidence type="ECO:0008006" key="10">
    <source>
        <dbReference type="Google" id="ProtNLM"/>
    </source>
</evidence>
<proteinExistence type="inferred from homology"/>
<comment type="similarity">
    <text evidence="7">Belongs to the cytochrome P450 family.</text>
</comment>
<evidence type="ECO:0000256" key="3">
    <source>
        <dbReference type="ARBA" id="ARBA00023002"/>
    </source>
</evidence>
<name>A0AAE1RIA6_9SOLA</name>
<keyword evidence="4 6" id="KW-0408">Iron</keyword>
<dbReference type="InterPro" id="IPR036396">
    <property type="entry name" value="Cyt_P450_sf"/>
</dbReference>
<dbReference type="PROSITE" id="PS00086">
    <property type="entry name" value="CYTOCHROME_P450"/>
    <property type="match status" value="1"/>
</dbReference>
<feature type="binding site" description="axial binding residue" evidence="6">
    <location>
        <position position="49"/>
    </location>
    <ligand>
        <name>heme</name>
        <dbReference type="ChEBI" id="CHEBI:30413"/>
    </ligand>
    <ligandPart>
        <name>Fe</name>
        <dbReference type="ChEBI" id="CHEBI:18248"/>
    </ligandPart>
</feature>
<dbReference type="GO" id="GO:0016705">
    <property type="term" value="F:oxidoreductase activity, acting on paired donors, with incorporation or reduction of molecular oxygen"/>
    <property type="evidence" value="ECO:0007669"/>
    <property type="project" value="InterPro"/>
</dbReference>
<dbReference type="PANTHER" id="PTHR47947:SF13">
    <property type="entry name" value="CYTOCHROME P450, FAMILY 81, SUBFAMILY K, POLYPEPTIDE 1-RELATED"/>
    <property type="match status" value="1"/>
</dbReference>
<evidence type="ECO:0000256" key="2">
    <source>
        <dbReference type="ARBA" id="ARBA00022723"/>
    </source>
</evidence>
<evidence type="ECO:0000256" key="6">
    <source>
        <dbReference type="PIRSR" id="PIRSR602401-1"/>
    </source>
</evidence>
<dbReference type="PRINTS" id="PR00463">
    <property type="entry name" value="EP450I"/>
</dbReference>
<protein>
    <recommendedName>
        <fullName evidence="10">Cytochrome P450</fullName>
    </recommendedName>
</protein>
<dbReference type="PANTHER" id="PTHR47947">
    <property type="entry name" value="CYTOCHROME P450 82C3-RELATED"/>
    <property type="match status" value="1"/>
</dbReference>
<dbReference type="InterPro" id="IPR017972">
    <property type="entry name" value="Cyt_P450_CS"/>
</dbReference>
<evidence type="ECO:0000256" key="7">
    <source>
        <dbReference type="RuleBase" id="RU000461"/>
    </source>
</evidence>
<dbReference type="GO" id="GO:0004497">
    <property type="term" value="F:monooxygenase activity"/>
    <property type="evidence" value="ECO:0007669"/>
    <property type="project" value="UniProtKB-KW"/>
</dbReference>
<dbReference type="Pfam" id="PF00067">
    <property type="entry name" value="p450"/>
    <property type="match status" value="1"/>
</dbReference>
<dbReference type="EMBL" id="JAVYJV010000015">
    <property type="protein sequence ID" value="KAK4352153.1"/>
    <property type="molecule type" value="Genomic_DNA"/>
</dbReference>
<evidence type="ECO:0000256" key="5">
    <source>
        <dbReference type="ARBA" id="ARBA00023033"/>
    </source>
</evidence>
<reference evidence="8" key="1">
    <citation type="submission" date="2023-12" db="EMBL/GenBank/DDBJ databases">
        <title>Genome assembly of Anisodus tanguticus.</title>
        <authorList>
            <person name="Wang Y.-J."/>
        </authorList>
    </citation>
    <scope>NUCLEOTIDE SEQUENCE</scope>
    <source>
        <strain evidence="8">KB-2021</strain>
        <tissue evidence="8">Leaf</tissue>
    </source>
</reference>
<dbReference type="InterPro" id="IPR001128">
    <property type="entry name" value="Cyt_P450"/>
</dbReference>
<dbReference type="AlphaFoldDB" id="A0AAE1RIA6"/>
<dbReference type="GO" id="GO:0005506">
    <property type="term" value="F:iron ion binding"/>
    <property type="evidence" value="ECO:0007669"/>
    <property type="project" value="InterPro"/>
</dbReference>
<keyword evidence="9" id="KW-1185">Reference proteome</keyword>
<comment type="caution">
    <text evidence="8">The sequence shown here is derived from an EMBL/GenBank/DDBJ whole genome shotgun (WGS) entry which is preliminary data.</text>
</comment>
<keyword evidence="5 7" id="KW-0503">Monooxygenase</keyword>
<dbReference type="InterPro" id="IPR050651">
    <property type="entry name" value="Plant_Cytochrome_P450_Monoox"/>
</dbReference>
<keyword evidence="3 7" id="KW-0560">Oxidoreductase</keyword>
<sequence>MVNAWAIHKGPELWDEPEKFKPERFDAMEGEKEGFNYKFVPFGMGRRACPGATMGLRTVSLVLGSLIQWFDWKNVELEENYNMDACYNSQVTSNKDKPMESMCIPRENCIRLISQP</sequence>
<gene>
    <name evidence="8" type="ORF">RND71_027671</name>
</gene>